<proteinExistence type="predicted"/>
<dbReference type="Proteomes" id="UP000187429">
    <property type="component" value="Unassembled WGS sequence"/>
</dbReference>
<evidence type="ECO:0000313" key="2">
    <source>
        <dbReference type="Proteomes" id="UP000187429"/>
    </source>
</evidence>
<evidence type="ECO:0000313" key="1">
    <source>
        <dbReference type="EMBL" id="OMJ26009.1"/>
    </source>
</evidence>
<comment type="caution">
    <text evidence="1">The sequence shown here is derived from an EMBL/GenBank/DDBJ whole genome shotgun (WGS) entry which is preliminary data.</text>
</comment>
<gene>
    <name evidence="1" type="ORF">AYI69_g4102</name>
</gene>
<organism evidence="1 2">
    <name type="scientific">Smittium culicis</name>
    <dbReference type="NCBI Taxonomy" id="133412"/>
    <lineage>
        <taxon>Eukaryota</taxon>
        <taxon>Fungi</taxon>
        <taxon>Fungi incertae sedis</taxon>
        <taxon>Zoopagomycota</taxon>
        <taxon>Kickxellomycotina</taxon>
        <taxon>Harpellomycetes</taxon>
        <taxon>Harpellales</taxon>
        <taxon>Legeriomycetaceae</taxon>
        <taxon>Smittium</taxon>
    </lineage>
</organism>
<dbReference type="AlphaFoldDB" id="A0A1R1YGJ3"/>
<name>A0A1R1YGJ3_9FUNG</name>
<reference evidence="2" key="1">
    <citation type="submission" date="2017-01" db="EMBL/GenBank/DDBJ databases">
        <authorList>
            <person name="Wang Y."/>
            <person name="White M."/>
            <person name="Kvist S."/>
            <person name="Moncalvo J.-M."/>
        </authorList>
    </citation>
    <scope>NUCLEOTIDE SEQUENCE [LARGE SCALE GENOMIC DNA]</scope>
    <source>
        <strain evidence="2">ID-206-W2</strain>
    </source>
</reference>
<protein>
    <submittedName>
        <fullName evidence="1">Uncharacterized protein</fullName>
    </submittedName>
</protein>
<keyword evidence="2" id="KW-1185">Reference proteome</keyword>
<accession>A0A1R1YGJ3</accession>
<sequence length="70" mass="7776">MEISTGIHQKYHDYCLNKEVWGISIFKASGITPSATCTTADTKINEYWVPTTESTRGPYGDSHKTVLHGT</sequence>
<dbReference type="EMBL" id="LSSM01001543">
    <property type="protein sequence ID" value="OMJ26009.1"/>
    <property type="molecule type" value="Genomic_DNA"/>
</dbReference>